<dbReference type="Pfam" id="PF02405">
    <property type="entry name" value="MlaE"/>
    <property type="match status" value="1"/>
</dbReference>
<accession>A0A9W6NUZ0</accession>
<proteinExistence type="predicted"/>
<feature type="transmembrane region" description="Helical" evidence="1">
    <location>
        <begin position="162"/>
        <end position="192"/>
    </location>
</feature>
<dbReference type="AlphaFoldDB" id="A0A9W6NUZ0"/>
<keyword evidence="1" id="KW-0472">Membrane</keyword>
<sequence>MADRSASATLLRVVTSPLKTLDALGEQGLFYGRVVGSVPATLRRYKKELLRLIAEMGMGAGALALVGGSAVIVGSITFFAGAVAAAQGFESSSNIGVGSLAPLLAAYFTARLSTPLLAGVALAVTIGAATTSQIGSMRISEEIDALEVMSVPSMRYLVTTRVLAGLIVITPLYIFASLAGFLADYLILVFFYDTGAGNFSHYFFLYLSPLDIVFAYIQVIAMVIVVMSIHTYYGYTAGGGPAGVGEAVGRSVRSSLSGVMIVNLLVAMALYANFNTFHLAG</sequence>
<dbReference type="GO" id="GO:0043190">
    <property type="term" value="C:ATP-binding cassette (ABC) transporter complex"/>
    <property type="evidence" value="ECO:0007669"/>
    <property type="project" value="InterPro"/>
</dbReference>
<keyword evidence="1" id="KW-0812">Transmembrane</keyword>
<name>A0A9W6NUZ0_9PSEU</name>
<dbReference type="PANTHER" id="PTHR30188:SF13">
    <property type="entry name" value="CONSERVED HYPOTHETICAL INTEGRAL MEMBRANE PROTEIN YRBE3B"/>
    <property type="match status" value="1"/>
</dbReference>
<feature type="transmembrane region" description="Helical" evidence="1">
    <location>
        <begin position="212"/>
        <end position="235"/>
    </location>
</feature>
<dbReference type="Proteomes" id="UP001143463">
    <property type="component" value="Unassembled WGS sequence"/>
</dbReference>
<protein>
    <submittedName>
        <fullName evidence="2">ABC transporter permease</fullName>
    </submittedName>
</protein>
<dbReference type="InterPro" id="IPR030802">
    <property type="entry name" value="Permease_MalE"/>
</dbReference>
<feature type="transmembrane region" description="Helical" evidence="1">
    <location>
        <begin position="105"/>
        <end position="129"/>
    </location>
</feature>
<dbReference type="RefSeq" id="WP_051737158.1">
    <property type="nucleotide sequence ID" value="NZ_BAAAUZ010000011.1"/>
</dbReference>
<reference evidence="2" key="1">
    <citation type="journal article" date="2014" name="Int. J. Syst. Evol. Microbiol.">
        <title>Complete genome sequence of Corynebacterium casei LMG S-19264T (=DSM 44701T), isolated from a smear-ripened cheese.</title>
        <authorList>
            <consortium name="US DOE Joint Genome Institute (JGI-PGF)"/>
            <person name="Walter F."/>
            <person name="Albersmeier A."/>
            <person name="Kalinowski J."/>
            <person name="Ruckert C."/>
        </authorList>
    </citation>
    <scope>NUCLEOTIDE SEQUENCE</scope>
    <source>
        <strain evidence="2">VKM Ac-1069</strain>
    </source>
</reference>
<dbReference type="EMBL" id="BSFQ01000003">
    <property type="protein sequence ID" value="GLL09852.1"/>
    <property type="molecule type" value="Genomic_DNA"/>
</dbReference>
<dbReference type="PANTHER" id="PTHR30188">
    <property type="entry name" value="ABC TRANSPORTER PERMEASE PROTEIN-RELATED"/>
    <property type="match status" value="1"/>
</dbReference>
<feature type="transmembrane region" description="Helical" evidence="1">
    <location>
        <begin position="256"/>
        <end position="274"/>
    </location>
</feature>
<evidence type="ECO:0000313" key="3">
    <source>
        <dbReference type="Proteomes" id="UP001143463"/>
    </source>
</evidence>
<keyword evidence="3" id="KW-1185">Reference proteome</keyword>
<dbReference type="GO" id="GO:0005548">
    <property type="term" value="F:phospholipid transporter activity"/>
    <property type="evidence" value="ECO:0007669"/>
    <property type="project" value="TreeGrafter"/>
</dbReference>
<gene>
    <name evidence="2" type="ORF">GCM10017577_09920</name>
</gene>
<evidence type="ECO:0000313" key="2">
    <source>
        <dbReference type="EMBL" id="GLL09852.1"/>
    </source>
</evidence>
<comment type="caution">
    <text evidence="2">The sequence shown here is derived from an EMBL/GenBank/DDBJ whole genome shotgun (WGS) entry which is preliminary data.</text>
</comment>
<evidence type="ECO:0000256" key="1">
    <source>
        <dbReference type="SAM" id="Phobius"/>
    </source>
</evidence>
<feature type="transmembrane region" description="Helical" evidence="1">
    <location>
        <begin position="52"/>
        <end position="85"/>
    </location>
</feature>
<reference evidence="2" key="2">
    <citation type="submission" date="2023-01" db="EMBL/GenBank/DDBJ databases">
        <authorList>
            <person name="Sun Q."/>
            <person name="Evtushenko L."/>
        </authorList>
    </citation>
    <scope>NUCLEOTIDE SEQUENCE</scope>
    <source>
        <strain evidence="2">VKM Ac-1069</strain>
    </source>
</reference>
<keyword evidence="1" id="KW-1133">Transmembrane helix</keyword>
<organism evidence="2 3">
    <name type="scientific">Pseudonocardia halophobica</name>
    <dbReference type="NCBI Taxonomy" id="29401"/>
    <lineage>
        <taxon>Bacteria</taxon>
        <taxon>Bacillati</taxon>
        <taxon>Actinomycetota</taxon>
        <taxon>Actinomycetes</taxon>
        <taxon>Pseudonocardiales</taxon>
        <taxon>Pseudonocardiaceae</taxon>
        <taxon>Pseudonocardia</taxon>
    </lineage>
</organism>